<name>A0A0M2GG11_9ACTN</name>
<dbReference type="GO" id="GO:0031177">
    <property type="term" value="F:phosphopantetheine binding"/>
    <property type="evidence" value="ECO:0007669"/>
    <property type="project" value="TreeGrafter"/>
</dbReference>
<evidence type="ECO:0000259" key="1">
    <source>
        <dbReference type="Pfam" id="PF00668"/>
    </source>
</evidence>
<feature type="non-terminal residue" evidence="2">
    <location>
        <position position="1"/>
    </location>
</feature>
<accession>A0A0M2GG11</accession>
<dbReference type="RefSeq" id="WP_045297618.1">
    <property type="nucleotide sequence ID" value="NZ_JYJH01000143.1"/>
</dbReference>
<dbReference type="SUPFAM" id="SSF52777">
    <property type="entry name" value="CoA-dependent acyltransferases"/>
    <property type="match status" value="1"/>
</dbReference>
<dbReference type="AlphaFoldDB" id="A0A0M2GG11"/>
<organism evidence="2 3">
    <name type="scientific">Streptomyces variegatus</name>
    <dbReference type="NCBI Taxonomy" id="284040"/>
    <lineage>
        <taxon>Bacteria</taxon>
        <taxon>Bacillati</taxon>
        <taxon>Actinomycetota</taxon>
        <taxon>Actinomycetes</taxon>
        <taxon>Kitasatosporales</taxon>
        <taxon>Streptomycetaceae</taxon>
        <taxon>Streptomyces</taxon>
    </lineage>
</organism>
<dbReference type="GO" id="GO:0005829">
    <property type="term" value="C:cytosol"/>
    <property type="evidence" value="ECO:0007669"/>
    <property type="project" value="TreeGrafter"/>
</dbReference>
<dbReference type="Pfam" id="PF00668">
    <property type="entry name" value="Condensation"/>
    <property type="match status" value="1"/>
</dbReference>
<feature type="domain" description="Condensation" evidence="1">
    <location>
        <begin position="1"/>
        <end position="175"/>
    </location>
</feature>
<dbReference type="PANTHER" id="PTHR45527:SF1">
    <property type="entry name" value="FATTY ACID SYNTHASE"/>
    <property type="match status" value="1"/>
</dbReference>
<protein>
    <recommendedName>
        <fullName evidence="1">Condensation domain-containing protein</fullName>
    </recommendedName>
</protein>
<reference evidence="3" key="1">
    <citation type="submission" date="2015-02" db="EMBL/GenBank/DDBJ databases">
        <authorList>
            <person name="Ju K.-S."/>
            <person name="Doroghazi J.R."/>
            <person name="Metcalf W."/>
        </authorList>
    </citation>
    <scope>NUCLEOTIDE SEQUENCE [LARGE SCALE GENOMIC DNA]</scope>
    <source>
        <strain evidence="3">NRRL B-16380</strain>
    </source>
</reference>
<feature type="non-terminal residue" evidence="2">
    <location>
        <position position="184"/>
    </location>
</feature>
<dbReference type="PANTHER" id="PTHR45527">
    <property type="entry name" value="NONRIBOSOMAL PEPTIDE SYNTHETASE"/>
    <property type="match status" value="1"/>
</dbReference>
<gene>
    <name evidence="2" type="ORF">UK15_39205</name>
</gene>
<dbReference type="Gene3D" id="3.30.559.30">
    <property type="entry name" value="Nonribosomal peptide synthetase, condensation domain"/>
    <property type="match status" value="1"/>
</dbReference>
<dbReference type="GO" id="GO:0003824">
    <property type="term" value="F:catalytic activity"/>
    <property type="evidence" value="ECO:0007669"/>
    <property type="project" value="InterPro"/>
</dbReference>
<dbReference type="GO" id="GO:0008610">
    <property type="term" value="P:lipid biosynthetic process"/>
    <property type="evidence" value="ECO:0007669"/>
    <property type="project" value="UniProtKB-ARBA"/>
</dbReference>
<sequence length="184" mass="19804">VVFGAVVSGRTPEIPGIESMIGLFINTVPVRVRMEAGDTWTDLAARLQAEQGALLPHQHLALTETQRAAGEGNLFDTVVAFENYLADRTAQPVDETTGLRVTGAKGHDGAHYPLNLVVVPGSRLRLRLDYRADSYTRPDADALLSRLVRLLTVVAEDADQPVGSVGLLGADERERVVGVWGRGP</sequence>
<dbReference type="EMBL" id="JYJH01000143">
    <property type="protein sequence ID" value="KJK33272.1"/>
    <property type="molecule type" value="Genomic_DNA"/>
</dbReference>
<dbReference type="InterPro" id="IPR023213">
    <property type="entry name" value="CAT-like_dom_sf"/>
</dbReference>
<dbReference type="Proteomes" id="UP000034786">
    <property type="component" value="Unassembled WGS sequence"/>
</dbReference>
<dbReference type="GO" id="GO:0044550">
    <property type="term" value="P:secondary metabolite biosynthetic process"/>
    <property type="evidence" value="ECO:0007669"/>
    <property type="project" value="TreeGrafter"/>
</dbReference>
<evidence type="ECO:0000313" key="3">
    <source>
        <dbReference type="Proteomes" id="UP000034786"/>
    </source>
</evidence>
<proteinExistence type="predicted"/>
<comment type="caution">
    <text evidence="2">The sequence shown here is derived from an EMBL/GenBank/DDBJ whole genome shotgun (WGS) entry which is preliminary data.</text>
</comment>
<evidence type="ECO:0000313" key="2">
    <source>
        <dbReference type="EMBL" id="KJK33272.1"/>
    </source>
</evidence>
<dbReference type="GO" id="GO:0043041">
    <property type="term" value="P:amino acid activation for nonribosomal peptide biosynthetic process"/>
    <property type="evidence" value="ECO:0007669"/>
    <property type="project" value="TreeGrafter"/>
</dbReference>
<dbReference type="Gene3D" id="3.30.559.10">
    <property type="entry name" value="Chloramphenicol acetyltransferase-like domain"/>
    <property type="match status" value="1"/>
</dbReference>
<keyword evidence="3" id="KW-1185">Reference proteome</keyword>
<dbReference type="STRING" id="284040.UK15_39205"/>
<dbReference type="InterPro" id="IPR001242">
    <property type="entry name" value="Condensation_dom"/>
</dbReference>